<dbReference type="CDD" id="cd01646">
    <property type="entry name" value="RT_Bac_retron_I"/>
    <property type="match status" value="1"/>
</dbReference>
<evidence type="ECO:0000313" key="3">
    <source>
        <dbReference type="Proteomes" id="UP001314200"/>
    </source>
</evidence>
<dbReference type="PANTHER" id="PTHR34047">
    <property type="entry name" value="NUCLEAR INTRON MATURASE 1, MITOCHONDRIAL-RELATED"/>
    <property type="match status" value="1"/>
</dbReference>
<comment type="caution">
    <text evidence="2">The sequence shown here is derived from an EMBL/GenBank/DDBJ whole genome shotgun (WGS) entry which is preliminary data.</text>
</comment>
<dbReference type="PANTHER" id="PTHR34047:SF8">
    <property type="entry name" value="PROTEIN YKFC"/>
    <property type="match status" value="1"/>
</dbReference>
<evidence type="ECO:0000313" key="2">
    <source>
        <dbReference type="EMBL" id="CAK1224904.1"/>
    </source>
</evidence>
<evidence type="ECO:0000259" key="1">
    <source>
        <dbReference type="PROSITE" id="PS50878"/>
    </source>
</evidence>
<proteinExistence type="predicted"/>
<dbReference type="PROSITE" id="PS50878">
    <property type="entry name" value="RT_POL"/>
    <property type="match status" value="1"/>
</dbReference>
<reference evidence="2 3" key="1">
    <citation type="submission" date="2023-10" db="EMBL/GenBank/DDBJ databases">
        <authorList>
            <person name="Botero Cardona J."/>
        </authorList>
    </citation>
    <scope>NUCLEOTIDE SEQUENCE [LARGE SCALE GENOMIC DNA]</scope>
    <source>
        <strain evidence="2 3">R-82641</strain>
    </source>
</reference>
<dbReference type="SUPFAM" id="SSF56672">
    <property type="entry name" value="DNA/RNA polymerases"/>
    <property type="match status" value="1"/>
</dbReference>
<keyword evidence="2" id="KW-0548">Nucleotidyltransferase</keyword>
<gene>
    <name evidence="2" type="ORF">R82641_BJNNKPBH_00024</name>
</gene>
<dbReference type="Proteomes" id="UP001314200">
    <property type="component" value="Unassembled WGS sequence"/>
</dbReference>
<dbReference type="EMBL" id="CAUZLY010000001">
    <property type="protein sequence ID" value="CAK1224904.1"/>
    <property type="molecule type" value="Genomic_DNA"/>
</dbReference>
<accession>A0ABM9MLK3</accession>
<dbReference type="GO" id="GO:0003964">
    <property type="term" value="F:RNA-directed DNA polymerase activity"/>
    <property type="evidence" value="ECO:0007669"/>
    <property type="project" value="UniProtKB-KW"/>
</dbReference>
<dbReference type="RefSeq" id="WP_338347551.1">
    <property type="nucleotide sequence ID" value="NZ_CAUZLY010000001.1"/>
</dbReference>
<keyword evidence="2" id="KW-0808">Transferase</keyword>
<name>A0ABM9MLK3_9LACO</name>
<keyword evidence="2" id="KW-0695">RNA-directed DNA polymerase</keyword>
<dbReference type="InterPro" id="IPR000477">
    <property type="entry name" value="RT_dom"/>
</dbReference>
<sequence>MNKKNYYPSRVKGRTVFQLNRDSELRGQYNALKEKLSEFFNFLSRNDSINKIIRTLTNPVVDERGRHFLQKHDYTIIRCDIKDFFPSINKHKLYQKLTQLTSTVPFAVHNLSAPDLKLLRDLLFDSSFDGLPQGFAISSILSEFYLYEFDEYIKRIFPNATYIRYVDDFLIIIPNIVDSKNIQLNIQLELTKLNLLLSKEKFDIQFYSRSKDFRFDFLGYSFFSQNSSKIYDSKNKILSLTIAEKKIVKIKNKIDKYFLHYKKSKHTTSDFYQLYYQIQNIFKGIIIYSPKHSGSVQYIGIPNSYRYITEIDDIIPLIYVVFYNTRHSALKKEQKEKIKFLLMPYFLQNKKMKSNDPDYRLYENFLRNFQYNYTKSSFKSLKSQIKNVSPNYKFNSELTIRDFNKILFQKIYRQ</sequence>
<organism evidence="2 3">
    <name type="scientific">Fructobacillus cardui</name>
    <dbReference type="NCBI Taxonomy" id="2893170"/>
    <lineage>
        <taxon>Bacteria</taxon>
        <taxon>Bacillati</taxon>
        <taxon>Bacillota</taxon>
        <taxon>Bacilli</taxon>
        <taxon>Lactobacillales</taxon>
        <taxon>Lactobacillaceae</taxon>
        <taxon>Fructobacillus</taxon>
    </lineage>
</organism>
<keyword evidence="3" id="KW-1185">Reference proteome</keyword>
<dbReference type="InterPro" id="IPR043502">
    <property type="entry name" value="DNA/RNA_pol_sf"/>
</dbReference>
<dbReference type="Pfam" id="PF00078">
    <property type="entry name" value="RVT_1"/>
    <property type="match status" value="1"/>
</dbReference>
<protein>
    <submittedName>
        <fullName evidence="2">Retron-type reverse transcriptase (YkfC)</fullName>
    </submittedName>
</protein>
<dbReference type="InterPro" id="IPR051083">
    <property type="entry name" value="GrpII_Intron_Splice-Mob/Def"/>
</dbReference>
<feature type="domain" description="Reverse transcriptase" evidence="1">
    <location>
        <begin position="1"/>
        <end position="222"/>
    </location>
</feature>